<protein>
    <submittedName>
        <fullName evidence="2">DUF4005 domain-containing protein</fullName>
    </submittedName>
</protein>
<evidence type="ECO:0000313" key="1">
    <source>
        <dbReference type="Proteomes" id="UP000492821"/>
    </source>
</evidence>
<reference evidence="2" key="2">
    <citation type="submission" date="2020-10" db="UniProtKB">
        <authorList>
            <consortium name="WormBaseParasite"/>
        </authorList>
    </citation>
    <scope>IDENTIFICATION</scope>
</reference>
<dbReference type="WBParaSite" id="Pan_g20823.t1">
    <property type="protein sequence ID" value="Pan_g20823.t1"/>
    <property type="gene ID" value="Pan_g20823"/>
</dbReference>
<accession>A0A7E4ZVX8</accession>
<organism evidence="1 2">
    <name type="scientific">Panagrellus redivivus</name>
    <name type="common">Microworm</name>
    <dbReference type="NCBI Taxonomy" id="6233"/>
    <lineage>
        <taxon>Eukaryota</taxon>
        <taxon>Metazoa</taxon>
        <taxon>Ecdysozoa</taxon>
        <taxon>Nematoda</taxon>
        <taxon>Chromadorea</taxon>
        <taxon>Rhabditida</taxon>
        <taxon>Tylenchina</taxon>
        <taxon>Panagrolaimomorpha</taxon>
        <taxon>Panagrolaimoidea</taxon>
        <taxon>Panagrolaimidae</taxon>
        <taxon>Panagrellus</taxon>
    </lineage>
</organism>
<dbReference type="AlphaFoldDB" id="A0A7E4ZVX8"/>
<sequence length="94" mass="10596">MQIIMDDAVKMDYKHHPVTVLTLVIINPSAHRQIWRRGHTSSTRSKVARQCQPYLSCSASSQPGKLSSMEPLESAFAEDSVGYRHSSENAFNNY</sequence>
<keyword evidence="1" id="KW-1185">Reference proteome</keyword>
<evidence type="ECO:0000313" key="2">
    <source>
        <dbReference type="WBParaSite" id="Pan_g20823.t1"/>
    </source>
</evidence>
<dbReference type="Proteomes" id="UP000492821">
    <property type="component" value="Unassembled WGS sequence"/>
</dbReference>
<name>A0A7E4ZVX8_PANRE</name>
<reference evidence="1" key="1">
    <citation type="journal article" date="2013" name="Genetics">
        <title>The draft genome and transcriptome of Panagrellus redivivus are shaped by the harsh demands of a free-living lifestyle.</title>
        <authorList>
            <person name="Srinivasan J."/>
            <person name="Dillman A.R."/>
            <person name="Macchietto M.G."/>
            <person name="Heikkinen L."/>
            <person name="Lakso M."/>
            <person name="Fracchia K.M."/>
            <person name="Antoshechkin I."/>
            <person name="Mortazavi A."/>
            <person name="Wong G."/>
            <person name="Sternberg P.W."/>
        </authorList>
    </citation>
    <scope>NUCLEOTIDE SEQUENCE [LARGE SCALE GENOMIC DNA]</scope>
    <source>
        <strain evidence="1">MT8872</strain>
    </source>
</reference>
<proteinExistence type="predicted"/>